<protein>
    <submittedName>
        <fullName evidence="3">Zn-dependent hydrolase</fullName>
    </submittedName>
</protein>
<dbReference type="InterPro" id="IPR010158">
    <property type="entry name" value="Amidase_Cbmase"/>
</dbReference>
<dbReference type="Gene3D" id="3.30.70.360">
    <property type="match status" value="1"/>
</dbReference>
<keyword evidence="2 3" id="KW-0378">Hydrolase</keyword>
<dbReference type="GO" id="GO:0016787">
    <property type="term" value="F:hydrolase activity"/>
    <property type="evidence" value="ECO:0007669"/>
    <property type="project" value="UniProtKB-KW"/>
</dbReference>
<dbReference type="PANTHER" id="PTHR32494:SF5">
    <property type="entry name" value="ALLANTOATE AMIDOHYDROLASE"/>
    <property type="match status" value="1"/>
</dbReference>
<dbReference type="CDD" id="cd03884">
    <property type="entry name" value="M20_bAS"/>
    <property type="match status" value="1"/>
</dbReference>
<dbReference type="SUPFAM" id="SSF53187">
    <property type="entry name" value="Zn-dependent exopeptidases"/>
    <property type="match status" value="1"/>
</dbReference>
<dbReference type="PIRSF" id="PIRSF001235">
    <property type="entry name" value="Amidase_carbamoylase"/>
    <property type="match status" value="1"/>
</dbReference>
<dbReference type="InterPro" id="IPR002933">
    <property type="entry name" value="Peptidase_M20"/>
</dbReference>
<evidence type="ECO:0000313" key="4">
    <source>
        <dbReference type="Proteomes" id="UP001476950"/>
    </source>
</evidence>
<sequence>MPVLSKLTVNGDRLNNTLWQLAEIGKLPDGGVSRLAFSADDLLARQQVQAWMIEAGMTVRIDAAGNIIGSYAGRYQEAAALATGSHIDTVPIAGRYDGCLGVLAGIEVVRVLHEQNTRLNHPLEVIVFTDEERSVLGCKAMAGEVKEPPEYYARLDGSPIQECLQRIGGDWSKISTAQRTRSELAAFVELHVEQGGVLEHQAVPIGVVDGIVGQYRFAVNVMGRMNHAGTTPMHLRKDALVAAAQMVLAVNKVGVEIPGDQVATVGYLNVSPNATNTVPGTVDFRIDLRDLSQEHLELLVNRLKDEFAAIAAATQTEFTLRETLHILPTLAAPHIKEVIKQVSEQLALPYICLPSRAGHDAQEIGRFTDMGMIFVPSQNGISHSIDEYTTPEQCAQGANVLLHTFLQLDQAYPINETAING</sequence>
<dbReference type="RefSeq" id="WP_199305149.1">
    <property type="nucleotide sequence ID" value="NZ_JAMPLM010000005.1"/>
</dbReference>
<evidence type="ECO:0000256" key="2">
    <source>
        <dbReference type="ARBA" id="ARBA00022801"/>
    </source>
</evidence>
<evidence type="ECO:0000313" key="3">
    <source>
        <dbReference type="EMBL" id="MEP1058544.1"/>
    </source>
</evidence>
<dbReference type="NCBIfam" id="NF006771">
    <property type="entry name" value="PRK09290.1-5"/>
    <property type="match status" value="1"/>
</dbReference>
<dbReference type="InterPro" id="IPR036264">
    <property type="entry name" value="Bact_exopeptidase_dim_dom"/>
</dbReference>
<dbReference type="Proteomes" id="UP001476950">
    <property type="component" value="Unassembled WGS sequence"/>
</dbReference>
<name>A0ABV0KJQ1_9CYAN</name>
<gene>
    <name evidence="3" type="ORF">NDI38_08845</name>
</gene>
<dbReference type="Gene3D" id="3.40.630.10">
    <property type="entry name" value="Zn peptidases"/>
    <property type="match status" value="1"/>
</dbReference>
<dbReference type="SUPFAM" id="SSF55031">
    <property type="entry name" value="Bacterial exopeptidase dimerisation domain"/>
    <property type="match status" value="1"/>
</dbReference>
<accession>A0ABV0KJQ1</accession>
<keyword evidence="4" id="KW-1185">Reference proteome</keyword>
<dbReference type="EMBL" id="JAMPLM010000005">
    <property type="protein sequence ID" value="MEP1058544.1"/>
    <property type="molecule type" value="Genomic_DNA"/>
</dbReference>
<comment type="caution">
    <text evidence="3">The sequence shown here is derived from an EMBL/GenBank/DDBJ whole genome shotgun (WGS) entry which is preliminary data.</text>
</comment>
<organism evidence="3 4">
    <name type="scientific">Stenomitos frigidus AS-A4</name>
    <dbReference type="NCBI Taxonomy" id="2933935"/>
    <lineage>
        <taxon>Bacteria</taxon>
        <taxon>Bacillati</taxon>
        <taxon>Cyanobacteriota</taxon>
        <taxon>Cyanophyceae</taxon>
        <taxon>Leptolyngbyales</taxon>
        <taxon>Leptolyngbyaceae</taxon>
        <taxon>Stenomitos</taxon>
    </lineage>
</organism>
<dbReference type="NCBIfam" id="TIGR01879">
    <property type="entry name" value="hydantase"/>
    <property type="match status" value="1"/>
</dbReference>
<reference evidence="3 4" key="1">
    <citation type="submission" date="2022-04" db="EMBL/GenBank/DDBJ databases">
        <title>Positive selection, recombination, and allopatry shape intraspecific diversity of widespread and dominant cyanobacteria.</title>
        <authorList>
            <person name="Wei J."/>
            <person name="Shu W."/>
            <person name="Hu C."/>
        </authorList>
    </citation>
    <scope>NUCLEOTIDE SEQUENCE [LARGE SCALE GENOMIC DNA]</scope>
    <source>
        <strain evidence="3 4">AS-A4</strain>
    </source>
</reference>
<proteinExistence type="inferred from homology"/>
<comment type="similarity">
    <text evidence="1">Belongs to the peptidase M20 family.</text>
</comment>
<dbReference type="Pfam" id="PF01546">
    <property type="entry name" value="Peptidase_M20"/>
    <property type="match status" value="1"/>
</dbReference>
<evidence type="ECO:0000256" key="1">
    <source>
        <dbReference type="ARBA" id="ARBA00006153"/>
    </source>
</evidence>
<dbReference type="PANTHER" id="PTHR32494">
    <property type="entry name" value="ALLANTOATE DEIMINASE-RELATED"/>
    <property type="match status" value="1"/>
</dbReference>